<evidence type="ECO:0000313" key="2">
    <source>
        <dbReference type="Proteomes" id="UP000799441"/>
    </source>
</evidence>
<keyword evidence="2" id="KW-1185">Reference proteome</keyword>
<accession>A0A9P4UJM7</accession>
<dbReference type="Proteomes" id="UP000799441">
    <property type="component" value="Unassembled WGS sequence"/>
</dbReference>
<dbReference type="EMBL" id="MU003829">
    <property type="protein sequence ID" value="KAF2718137.1"/>
    <property type="molecule type" value="Genomic_DNA"/>
</dbReference>
<evidence type="ECO:0000313" key="1">
    <source>
        <dbReference type="EMBL" id="KAF2718137.1"/>
    </source>
</evidence>
<gene>
    <name evidence="1" type="ORF">K431DRAFT_140259</name>
</gene>
<dbReference type="AlphaFoldDB" id="A0A9P4UJM7"/>
<proteinExistence type="predicted"/>
<name>A0A9P4UJM7_9PEZI</name>
<sequence length="79" mass="8746">MLMLHRFRLCYREISGSLVEPHFTMLILLLPSLPISSQTSIGHYIELQGNLSPEFTIVNALSTTETLTISKLLTGSGRG</sequence>
<protein>
    <submittedName>
        <fullName evidence="1">Uncharacterized protein</fullName>
    </submittedName>
</protein>
<reference evidence="1" key="1">
    <citation type="journal article" date="2020" name="Stud. Mycol.">
        <title>101 Dothideomycetes genomes: a test case for predicting lifestyles and emergence of pathogens.</title>
        <authorList>
            <person name="Haridas S."/>
            <person name="Albert R."/>
            <person name="Binder M."/>
            <person name="Bloem J."/>
            <person name="Labutti K."/>
            <person name="Salamov A."/>
            <person name="Andreopoulos B."/>
            <person name="Baker S."/>
            <person name="Barry K."/>
            <person name="Bills G."/>
            <person name="Bluhm B."/>
            <person name="Cannon C."/>
            <person name="Castanera R."/>
            <person name="Culley D."/>
            <person name="Daum C."/>
            <person name="Ezra D."/>
            <person name="Gonzalez J."/>
            <person name="Henrissat B."/>
            <person name="Kuo A."/>
            <person name="Liang C."/>
            <person name="Lipzen A."/>
            <person name="Lutzoni F."/>
            <person name="Magnuson J."/>
            <person name="Mondo S."/>
            <person name="Nolan M."/>
            <person name="Ohm R."/>
            <person name="Pangilinan J."/>
            <person name="Park H.-J."/>
            <person name="Ramirez L."/>
            <person name="Alfaro M."/>
            <person name="Sun H."/>
            <person name="Tritt A."/>
            <person name="Yoshinaga Y."/>
            <person name="Zwiers L.-H."/>
            <person name="Turgeon B."/>
            <person name="Goodwin S."/>
            <person name="Spatafora J."/>
            <person name="Crous P."/>
            <person name="Grigoriev I."/>
        </authorList>
    </citation>
    <scope>NUCLEOTIDE SEQUENCE</scope>
    <source>
        <strain evidence="1">CBS 116435</strain>
    </source>
</reference>
<organism evidence="1 2">
    <name type="scientific">Polychaeton citri CBS 116435</name>
    <dbReference type="NCBI Taxonomy" id="1314669"/>
    <lineage>
        <taxon>Eukaryota</taxon>
        <taxon>Fungi</taxon>
        <taxon>Dikarya</taxon>
        <taxon>Ascomycota</taxon>
        <taxon>Pezizomycotina</taxon>
        <taxon>Dothideomycetes</taxon>
        <taxon>Dothideomycetidae</taxon>
        <taxon>Capnodiales</taxon>
        <taxon>Capnodiaceae</taxon>
        <taxon>Polychaeton</taxon>
    </lineage>
</organism>
<comment type="caution">
    <text evidence="1">The sequence shown here is derived from an EMBL/GenBank/DDBJ whole genome shotgun (WGS) entry which is preliminary data.</text>
</comment>